<dbReference type="Pfam" id="PF03372">
    <property type="entry name" value="Exo_endo_phos"/>
    <property type="match status" value="1"/>
</dbReference>
<gene>
    <name evidence="3" type="ORF">AK812_SmicGene9187</name>
</gene>
<feature type="domain" description="RNase H type-1" evidence="2">
    <location>
        <begin position="1099"/>
        <end position="1255"/>
    </location>
</feature>
<dbReference type="OrthoDB" id="447743at2759"/>
<name>A0A1Q9EJ72_SYMMI</name>
<dbReference type="Pfam" id="PF00144">
    <property type="entry name" value="Beta-lactamase"/>
    <property type="match status" value="1"/>
</dbReference>
<dbReference type="InterPro" id="IPR002156">
    <property type="entry name" value="RNaseH_domain"/>
</dbReference>
<dbReference type="PANTHER" id="PTHR19446">
    <property type="entry name" value="REVERSE TRANSCRIPTASES"/>
    <property type="match status" value="1"/>
</dbReference>
<dbReference type="Gene3D" id="3.30.420.10">
    <property type="entry name" value="Ribonuclease H-like superfamily/Ribonuclease H"/>
    <property type="match status" value="1"/>
</dbReference>
<proteinExistence type="predicted"/>
<dbReference type="EMBL" id="LSRX01000139">
    <property type="protein sequence ID" value="OLQ07401.1"/>
    <property type="molecule type" value="Genomic_DNA"/>
</dbReference>
<dbReference type="InterPro" id="IPR001466">
    <property type="entry name" value="Beta-lactam-related"/>
</dbReference>
<dbReference type="Gene3D" id="3.40.710.10">
    <property type="entry name" value="DD-peptidase/beta-lactamase superfamily"/>
    <property type="match status" value="1"/>
</dbReference>
<dbReference type="GO" id="GO:0003676">
    <property type="term" value="F:nucleic acid binding"/>
    <property type="evidence" value="ECO:0007669"/>
    <property type="project" value="InterPro"/>
</dbReference>
<dbReference type="Gene3D" id="3.60.10.10">
    <property type="entry name" value="Endonuclease/exonuclease/phosphatase"/>
    <property type="match status" value="1"/>
</dbReference>
<dbReference type="SUPFAM" id="SSF53098">
    <property type="entry name" value="Ribonuclease H-like"/>
    <property type="match status" value="1"/>
</dbReference>
<reference evidence="3 4" key="1">
    <citation type="submission" date="2016-02" db="EMBL/GenBank/DDBJ databases">
        <title>Genome analysis of coral dinoflagellate symbionts highlights evolutionary adaptations to a symbiotic lifestyle.</title>
        <authorList>
            <person name="Aranda M."/>
            <person name="Li Y."/>
            <person name="Liew Y.J."/>
            <person name="Baumgarten S."/>
            <person name="Simakov O."/>
            <person name="Wilson M."/>
            <person name="Piel J."/>
            <person name="Ashoor H."/>
            <person name="Bougouffa S."/>
            <person name="Bajic V.B."/>
            <person name="Ryu T."/>
            <person name="Ravasi T."/>
            <person name="Bayer T."/>
            <person name="Micklem G."/>
            <person name="Kim H."/>
            <person name="Bhak J."/>
            <person name="Lajeunesse T.C."/>
            <person name="Voolstra C.R."/>
        </authorList>
    </citation>
    <scope>NUCLEOTIDE SEQUENCE [LARGE SCALE GENOMIC DNA]</scope>
    <source>
        <strain evidence="3 4">CCMP2467</strain>
    </source>
</reference>
<dbReference type="PROSITE" id="PS50879">
    <property type="entry name" value="RNASE_H_1"/>
    <property type="match status" value="1"/>
</dbReference>
<dbReference type="InterPro" id="IPR036397">
    <property type="entry name" value="RNaseH_sf"/>
</dbReference>
<protein>
    <recommendedName>
        <fullName evidence="2">RNase H type-1 domain-containing protein</fullName>
    </recommendedName>
</protein>
<dbReference type="SUPFAM" id="SSF56601">
    <property type="entry name" value="beta-lactamase/transpeptidase-like"/>
    <property type="match status" value="1"/>
</dbReference>
<evidence type="ECO:0000313" key="4">
    <source>
        <dbReference type="Proteomes" id="UP000186817"/>
    </source>
</evidence>
<dbReference type="Proteomes" id="UP000186817">
    <property type="component" value="Unassembled WGS sequence"/>
</dbReference>
<dbReference type="InterPro" id="IPR005135">
    <property type="entry name" value="Endo/exonuclease/phosphatase"/>
</dbReference>
<dbReference type="GO" id="GO:0004523">
    <property type="term" value="F:RNA-DNA hybrid ribonuclease activity"/>
    <property type="evidence" value="ECO:0007669"/>
    <property type="project" value="InterPro"/>
</dbReference>
<feature type="region of interest" description="Disordered" evidence="1">
    <location>
        <begin position="269"/>
        <end position="421"/>
    </location>
</feature>
<dbReference type="InterPro" id="IPR012337">
    <property type="entry name" value="RNaseH-like_sf"/>
</dbReference>
<evidence type="ECO:0000256" key="1">
    <source>
        <dbReference type="SAM" id="MobiDB-lite"/>
    </source>
</evidence>
<keyword evidence="4" id="KW-1185">Reference proteome</keyword>
<dbReference type="SUPFAM" id="SSF56219">
    <property type="entry name" value="DNase I-like"/>
    <property type="match status" value="1"/>
</dbReference>
<dbReference type="InterPro" id="IPR036691">
    <property type="entry name" value="Endo/exonu/phosph_ase_sf"/>
</dbReference>
<evidence type="ECO:0000259" key="2">
    <source>
        <dbReference type="PROSITE" id="PS50879"/>
    </source>
</evidence>
<comment type="caution">
    <text evidence="3">The sequence shown here is derived from an EMBL/GenBank/DDBJ whole genome shotgun (WGS) entry which is preliminary data.</text>
</comment>
<organism evidence="3 4">
    <name type="scientific">Symbiodinium microadriaticum</name>
    <name type="common">Dinoflagellate</name>
    <name type="synonym">Zooxanthella microadriatica</name>
    <dbReference type="NCBI Taxonomy" id="2951"/>
    <lineage>
        <taxon>Eukaryota</taxon>
        <taxon>Sar</taxon>
        <taxon>Alveolata</taxon>
        <taxon>Dinophyceae</taxon>
        <taxon>Suessiales</taxon>
        <taxon>Symbiodiniaceae</taxon>
        <taxon>Symbiodinium</taxon>
    </lineage>
</organism>
<dbReference type="InterPro" id="IPR012338">
    <property type="entry name" value="Beta-lactam/transpept-like"/>
</dbReference>
<dbReference type="Pfam" id="PF00075">
    <property type="entry name" value="RNase_H"/>
    <property type="match status" value="1"/>
</dbReference>
<accession>A0A1Q9EJ72</accession>
<evidence type="ECO:0000313" key="3">
    <source>
        <dbReference type="EMBL" id="OLQ07401.1"/>
    </source>
</evidence>
<feature type="region of interest" description="Disordered" evidence="1">
    <location>
        <begin position="2395"/>
        <end position="2415"/>
    </location>
</feature>
<sequence>MLWHTIMQEPDFVHPLMSTQLAAHASYMKTSYDVEVYIREMDPRILHYEGNSSATPGWAGGGSSAPMFRRSDGHMDSQAVCTADVIGGASDAGSAQSCRRNHNADVKLSCAAGAGGDRKPGILKVSPPPGDSDLQACTDATKVVKFAATVSNVFVAEPETGFFSEVPPPRPPTQVHKAVATAAPSSRLRCQADTALLGVAGPLQLGVSKVGSVSSLAHSAAAAQKQDRLQPTDSAEVLPNHMPSRYLGVAGPCKQTSIKLQAETGYPQIGSVPPSVPPALHEAACPSAPGASKVGSLSSLARPPTPTTPEMPMKASVLSRNPSSLLGVAGPSAPGVSKVGSLSSLARRTTAPASLPGGPAAQRKAPKTGEALRRDPSPPLRVAGPPIPGDKENRVPQQTPPEPKAPPALLGREGPPRPNDISKLGLNRILFLPEHLARYPVNEIPVDQLGIYALEPGHARRLLKYSVFDRQRHHQQRTAAYGWSLNDLVSEAVRSSEERIKTAQVLTTTMPQLAVPQIVLTPDDTAHNQLCVPIDLRPLGGRPCTLLLQEGTPAQDVILEALRACPAGPLFVPPSGEARDLFLVDAQGNVWDELPPDLSQLQWLRIQGRRPLDMLQAASPEPQYGPTAPSHRAGTTTLTATWVMEQQNVQTVSFILAGLGITVRLHPQHISQARVPESMADLVMAIARQRRLPPRTRVTLVAAQPMPLQIQHIALLFIIYPEDDRRHIILDPSGDGSMAQSISVDDQTRPEELLAEAQRRQGYEISVNGIPQSAMRRGICTGDYVQVIHNPRRHRVSPADWYYQIYPDLRLFAFPIEFPRLQRATAMPLDALAQTQVRDGLLRYLQPRLEQQRGIMGQPAADRQPVFVHGPGHAPALLYVPGRILPVLAEVEPSIHATELFPTGTSFVDSCQVTHMHAPLFLSVPPNLPGLGVFVPAPSFLMGYHLMWVTPDTAATVRHRRITSATAASPRAPASGTSLVQLRAQRITAPLRSMQIATPLGRRQLKIPAEACPQPGKNSAEPQKALRLAALLEPPSSQISAETVGGDAARKCDSQGPGVVPEIPPLSAWNVAWQSTPPGVFKGPARRLLHDREPPGQWPPQAIHVYTDGSAGGGEIPGWAVAVFELCTNGAHYWENFLGCSSGSCKAFAQHAAGAAEHNIDAEAAALTVATAWAAAWPSNVPVHIWSDCETVVRAALGNADLHQEGRTARLLQSCRHLWQLLERREVPTQLHWVASHQGVPGNELADQIAKHARALNTPALPDAFFELIKHPGLPWLWHALRPSPALPQLAQLQHHVYEPADPVPEHCFPLPTPAAGGRQTEPKALLLCTYNAQSMHKKKELCRTQFKARGVHIAFLQETRARTSSICTAADYITVSSTAKQGQGGCAIWVAASLPNCKVKANHIKVLHQDHRILLARLCTAQLDCLLLSAHAPHSGAPAQEREAWWEGLQSLLRKHYTGSIPLLAGIDANAQVGAIESPAIGSHAADEETPNGSCLREVCDAHCLALPTTFCGPNGKTQSVDADAYTWTAPNGARYRIDYIMLPQPCVAAVEARSVWHTFETGGPEDHVPVLTSLRLRAKGDRANSLTYPRLPFKRVQDVQESSCDFIEVFSAHTPWNVNIHEQVSCLDNLLWTEAAKAPKQRRPANKYLNDTAWQLVRERKVAKATIRWCADRYRRLQLSAVFRAWKRQHRPPHLRPEASAAGARIAEAGQQLEAAIAAHKALLPALRRGIEASKAQYLSRLAQEYEEAASAKDAQALYAALRYFRPAGKKVFKPFGPATVLQDAEGHVVATHADQQEVHRKHFQEQEAGEATTVAAYCAQPVPPTHAGNVSLQDLPTLSEVEAIIRGAADGKAPGPSGVPSCIWKCNPAAAAHALLPIYLKSHIRLTEPVQYRGCRLVAMLKKLGQSVQAAHFRSIALFDASAKFYHRLHRSRLVAELQSSNLPLLQGCVPGSGPTALTHLLSTRLRIARHKKEAAAVLFLDLRAAYYRLIRQAVTGEISNDQELCLIMDRMGISPAHVEEVAKFANSGGLLRNTSQHFRKVLACSFHATYFVVDGSETITRTRIGSRPGDSISDVLFGLAVADMHKAVRASLAADGIPDQQLPTWADDVALPIQAAAPQLLALSSHVAATLHNECQNRGMEPNYDRGKTELLVVLHGEGARKVKQGLFRSGQAQLSLPTAPAVSLTCVTQYKHLGTLLRATGKARQDLRQKFAAAQAVTAPLAKQVFRRQTVPLADRATLLDTLALTRATYGVAIWHDLTQAEAELWEQGLAHLYRALHKPRIVDGSPRFPDAPILCYESGRPQAIAQRRLLQLEHLRAIGAQGQEALLLALQEEAALSTQSWLSEAQAAVTWLASTVGDLLAQNGVSTVEQFIEHSAAFPGQVKSWIRKGKHKASQHKPAPPELGPGTAPPGDATAAFRCECCDVVCHSLHKVRAHMWGQHKHGCLLTALAPGTRCPACLTEFWLHKRLVRHLMHDSVQCGHHVLAGGSTSATNEGPGKARDDTLPKDTLPAISTPGPRPPCLSEWVSAEQLYRLQTFFEESGGGTADPVIAAQRSLSEYACANAATRDAFLAWLGPEKAPLYLRGPRAPPWRILPEEKNRRKVEYPCPAGNGRGPAKELAALYASLLPGAPGPLLQAETVQQITAVAREGIYDELQGVDTPWSLGFAVNCILSGRHASPKAFGHGGSQSSWAFADPEHGLAVCCLCNGKPGPDLHYKRVGAVSTAVYEAM</sequence>